<comment type="caution">
    <text evidence="11">The sequence shown here is derived from an EMBL/GenBank/DDBJ whole genome shotgun (WGS) entry which is preliminary data.</text>
</comment>
<dbReference type="PANTHER" id="PTHR11059">
    <property type="entry name" value="DNA REPAIR PROTEIN RECN"/>
    <property type="match status" value="1"/>
</dbReference>
<organism evidence="11 12">
    <name type="scientific">Candidatus Desantisbacteria bacterium CG2_30_40_21</name>
    <dbReference type="NCBI Taxonomy" id="1817895"/>
    <lineage>
        <taxon>Bacteria</taxon>
        <taxon>Candidatus Desantisiibacteriota</taxon>
    </lineage>
</organism>
<evidence type="ECO:0000313" key="11">
    <source>
        <dbReference type="EMBL" id="OIP41418.1"/>
    </source>
</evidence>
<reference evidence="11 12" key="1">
    <citation type="journal article" date="2016" name="Environ. Microbiol.">
        <title>Genomic resolution of a cold subsurface aquifer community provides metabolic insights for novel microbes adapted to high CO concentrations.</title>
        <authorList>
            <person name="Probst A.J."/>
            <person name="Castelle C.J."/>
            <person name="Singh A."/>
            <person name="Brown C.T."/>
            <person name="Anantharaman K."/>
            <person name="Sharon I."/>
            <person name="Hug L.A."/>
            <person name="Burstein D."/>
            <person name="Emerson J.B."/>
            <person name="Thomas B.C."/>
            <person name="Banfield J.F."/>
        </authorList>
    </citation>
    <scope>NUCLEOTIDE SEQUENCE [LARGE SCALE GENOMIC DNA]</scope>
    <source>
        <strain evidence="11">CG2_30_40_21</strain>
    </source>
</reference>
<evidence type="ECO:0000256" key="8">
    <source>
        <dbReference type="ARBA" id="ARBA00033408"/>
    </source>
</evidence>
<dbReference type="PANTHER" id="PTHR11059:SF0">
    <property type="entry name" value="DNA REPAIR PROTEIN RECN"/>
    <property type="match status" value="1"/>
</dbReference>
<dbReference type="GO" id="GO:0009432">
    <property type="term" value="P:SOS response"/>
    <property type="evidence" value="ECO:0007669"/>
    <property type="project" value="TreeGrafter"/>
</dbReference>
<dbReference type="SUPFAM" id="SSF52540">
    <property type="entry name" value="P-loop containing nucleoside triphosphate hydrolases"/>
    <property type="match status" value="1"/>
</dbReference>
<feature type="domain" description="RecF/RecN/SMC N-terminal" evidence="10">
    <location>
        <begin position="1"/>
        <end position="535"/>
    </location>
</feature>
<keyword evidence="6" id="KW-0067">ATP-binding</keyword>
<dbReference type="PIRSF" id="PIRSF003128">
    <property type="entry name" value="RecN"/>
    <property type="match status" value="1"/>
</dbReference>
<evidence type="ECO:0000256" key="6">
    <source>
        <dbReference type="ARBA" id="ARBA00022840"/>
    </source>
</evidence>
<dbReference type="GO" id="GO:0043590">
    <property type="term" value="C:bacterial nucleoid"/>
    <property type="evidence" value="ECO:0007669"/>
    <property type="project" value="TreeGrafter"/>
</dbReference>
<dbReference type="Gene3D" id="3.40.50.300">
    <property type="entry name" value="P-loop containing nucleotide triphosphate hydrolases"/>
    <property type="match status" value="2"/>
</dbReference>
<dbReference type="FunFam" id="3.40.50.300:FF:000319">
    <property type="entry name" value="DNA repair protein RecN"/>
    <property type="match status" value="1"/>
</dbReference>
<accession>A0A1J5E9J1</accession>
<dbReference type="InterPro" id="IPR027417">
    <property type="entry name" value="P-loop_NTPase"/>
</dbReference>
<dbReference type="EMBL" id="MNYI01000083">
    <property type="protein sequence ID" value="OIP41418.1"/>
    <property type="molecule type" value="Genomic_DNA"/>
</dbReference>
<protein>
    <recommendedName>
        <fullName evidence="3 9">DNA repair protein RecN</fullName>
    </recommendedName>
    <alternativeName>
        <fullName evidence="8 9">Recombination protein N</fullName>
    </alternativeName>
</protein>
<evidence type="ECO:0000256" key="1">
    <source>
        <dbReference type="ARBA" id="ARBA00003618"/>
    </source>
</evidence>
<evidence type="ECO:0000256" key="2">
    <source>
        <dbReference type="ARBA" id="ARBA00009441"/>
    </source>
</evidence>
<proteinExistence type="inferred from homology"/>
<keyword evidence="7 9" id="KW-0234">DNA repair</keyword>
<dbReference type="GO" id="GO:0005524">
    <property type="term" value="F:ATP binding"/>
    <property type="evidence" value="ECO:0007669"/>
    <property type="project" value="UniProtKB-KW"/>
</dbReference>
<dbReference type="AlphaFoldDB" id="A0A1J5E9J1"/>
<keyword evidence="4" id="KW-0547">Nucleotide-binding</keyword>
<evidence type="ECO:0000256" key="5">
    <source>
        <dbReference type="ARBA" id="ARBA00022763"/>
    </source>
</evidence>
<dbReference type="Proteomes" id="UP000183085">
    <property type="component" value="Unassembled WGS sequence"/>
</dbReference>
<evidence type="ECO:0000256" key="7">
    <source>
        <dbReference type="ARBA" id="ARBA00023204"/>
    </source>
</evidence>
<gene>
    <name evidence="11" type="ORF">AUJ95_03390</name>
</gene>
<sequence>MLTQLYIENFVLIEQLTIDFKTGLNIFTGETGAGKTIIISALNAVLGERVTTNLIRTGAERAIITGLFTINNPATTEMLKEAGITCDGDELLLQREIQQNGKHICRINGRPVTLSMLLCVGRSLIDLHGQHQHQSLLSPQVQLYLLDRYGGLLDIRLQVGEIYQQFMELTKELNKLSVNETEKTRQIALLSFEVEEIDRANLLSDEDNSITEEIHLLHHAQRLHTLATQSYVTLYSSDVAIYPKLYQVLKNIQEIAEIDASMQNGVVETEGCYYQIEALAFKFKEYADKCCTDPARLEECEARLNVINNLKRKYGETIEKILTYRDEAEKRLKAINHQEEEMARIEEEKQVVAGVLSQTATTISHKRQEASAKLTLEIENELRELSMKNCQFLVDLRMTEREGTEAQRHKGTKREEESRQSAIVTFEGKGMKIFPHGFDEAQFLICPNIGEVPRPLADIASGGELSRIMLAIKGILARVDEIPTLVFDEVDTGVGGKTAQRVAEKLKCISQSHQVICITHLPMIASFADHHLHVEKTILRDRTITLVRPLDQNERIIEIANMLGGGNASVGVSETSLKHAQELIMNSTQMIRI</sequence>
<name>A0A1J5E9J1_9BACT</name>
<dbReference type="CDD" id="cd03241">
    <property type="entry name" value="ABC_RecN"/>
    <property type="match status" value="2"/>
</dbReference>
<dbReference type="NCBIfam" id="TIGR00634">
    <property type="entry name" value="recN"/>
    <property type="match status" value="1"/>
</dbReference>
<keyword evidence="5 9" id="KW-0227">DNA damage</keyword>
<evidence type="ECO:0000256" key="3">
    <source>
        <dbReference type="ARBA" id="ARBA00021315"/>
    </source>
</evidence>
<dbReference type="InterPro" id="IPR003395">
    <property type="entry name" value="RecF/RecN/SMC_N"/>
</dbReference>
<dbReference type="STRING" id="1817895.AUJ95_03390"/>
<dbReference type="Pfam" id="PF02463">
    <property type="entry name" value="SMC_N"/>
    <property type="match status" value="1"/>
</dbReference>
<comment type="function">
    <text evidence="1 9">May be involved in recombinational repair of damaged DNA.</text>
</comment>
<dbReference type="GO" id="GO:0006310">
    <property type="term" value="P:DNA recombination"/>
    <property type="evidence" value="ECO:0007669"/>
    <property type="project" value="InterPro"/>
</dbReference>
<dbReference type="GO" id="GO:0006281">
    <property type="term" value="P:DNA repair"/>
    <property type="evidence" value="ECO:0007669"/>
    <property type="project" value="UniProtKB-KW"/>
</dbReference>
<evidence type="ECO:0000256" key="9">
    <source>
        <dbReference type="PIRNR" id="PIRNR003128"/>
    </source>
</evidence>
<comment type="similarity">
    <text evidence="2 9">Belongs to the RecN family.</text>
</comment>
<evidence type="ECO:0000259" key="10">
    <source>
        <dbReference type="Pfam" id="PF02463"/>
    </source>
</evidence>
<evidence type="ECO:0000256" key="4">
    <source>
        <dbReference type="ARBA" id="ARBA00022741"/>
    </source>
</evidence>
<evidence type="ECO:0000313" key="12">
    <source>
        <dbReference type="Proteomes" id="UP000183085"/>
    </source>
</evidence>
<dbReference type="InterPro" id="IPR004604">
    <property type="entry name" value="DNA_recomb/repair_RecN"/>
</dbReference>